<feature type="domain" description="Core-binding (CB)" evidence="6">
    <location>
        <begin position="68"/>
        <end position="159"/>
    </location>
</feature>
<evidence type="ECO:0000313" key="7">
    <source>
        <dbReference type="EMBL" id="RKW71730.1"/>
    </source>
</evidence>
<dbReference type="GO" id="GO:0015074">
    <property type="term" value="P:DNA integration"/>
    <property type="evidence" value="ECO:0007669"/>
    <property type="project" value="InterPro"/>
</dbReference>
<evidence type="ECO:0000256" key="3">
    <source>
        <dbReference type="ARBA" id="ARBA00023172"/>
    </source>
</evidence>
<keyword evidence="2 4" id="KW-0238">DNA-binding</keyword>
<reference evidence="7 8" key="1">
    <citation type="submission" date="2018-07" db="EMBL/GenBank/DDBJ databases">
        <title>Arthrobacter sp. nov., isolated from raw cow's milk with high bacterial count.</title>
        <authorList>
            <person name="Hahne J."/>
            <person name="Isele D."/>
            <person name="Lipski A."/>
        </authorList>
    </citation>
    <scope>NUCLEOTIDE SEQUENCE [LARGE SCALE GENOMIC DNA]</scope>
    <source>
        <strain evidence="7 8">JZ R-183</strain>
    </source>
</reference>
<keyword evidence="3" id="KW-0233">DNA recombination</keyword>
<dbReference type="Proteomes" id="UP000273119">
    <property type="component" value="Unassembled WGS sequence"/>
</dbReference>
<accession>A0A496PMG2</accession>
<evidence type="ECO:0000259" key="5">
    <source>
        <dbReference type="PROSITE" id="PS51898"/>
    </source>
</evidence>
<dbReference type="PROSITE" id="PS51900">
    <property type="entry name" value="CB"/>
    <property type="match status" value="1"/>
</dbReference>
<name>A0A496PMG2_9MICC</name>
<dbReference type="PANTHER" id="PTHR30349:SF64">
    <property type="entry name" value="PROPHAGE INTEGRASE INTD-RELATED"/>
    <property type="match status" value="1"/>
</dbReference>
<evidence type="ECO:0000256" key="1">
    <source>
        <dbReference type="ARBA" id="ARBA00008857"/>
    </source>
</evidence>
<dbReference type="Pfam" id="PF00589">
    <property type="entry name" value="Phage_integrase"/>
    <property type="match status" value="1"/>
</dbReference>
<sequence>MATIRTRQRADGSRSYTVSWRDAETKAVRSRTFHEEQRAIRLKEFLDSNGNSFTVAKQALAAVTRKVPLVQEVVAAHIEHLRKPQEGTISKYRRLLRLHIHGTTLGTRPVDMLTRADVAHWLDNLVAASRANQPTGQKLGHKSKANIHALLSAALAYAVGEEIITRNVAKGQMLADKNDAREPVYLSPDDLDMICAAVGERYRLFLLTLCKTGLRYNEATALRKRDVRISNGRATIYVTRAWKAGEGGKDEIGPPKTKKSRRTVACSLVLSEALADHLKEISPEDLIFTRPTGEYLRNSWFHKYVWGPLMDQMLEDGRLYERPWIHEIRHAHTTHLLQAGRPVHVVQARLGHEDPQTTLRIYAQMSTGDDIAAADALD</sequence>
<evidence type="ECO:0000313" key="8">
    <source>
        <dbReference type="Proteomes" id="UP000273119"/>
    </source>
</evidence>
<keyword evidence="8" id="KW-1185">Reference proteome</keyword>
<gene>
    <name evidence="7" type="ORF">DWQ67_02575</name>
</gene>
<evidence type="ECO:0000259" key="6">
    <source>
        <dbReference type="PROSITE" id="PS51900"/>
    </source>
</evidence>
<comment type="caution">
    <text evidence="7">The sequence shown here is derived from an EMBL/GenBank/DDBJ whole genome shotgun (WGS) entry which is preliminary data.</text>
</comment>
<dbReference type="GO" id="GO:0006310">
    <property type="term" value="P:DNA recombination"/>
    <property type="evidence" value="ECO:0007669"/>
    <property type="project" value="UniProtKB-KW"/>
</dbReference>
<dbReference type="EMBL" id="QQXL01000001">
    <property type="protein sequence ID" value="RKW71730.1"/>
    <property type="molecule type" value="Genomic_DNA"/>
</dbReference>
<dbReference type="CDD" id="cd01189">
    <property type="entry name" value="INT_ICEBs1_C_like"/>
    <property type="match status" value="1"/>
</dbReference>
<evidence type="ECO:0000256" key="2">
    <source>
        <dbReference type="ARBA" id="ARBA00023125"/>
    </source>
</evidence>
<dbReference type="Gene3D" id="1.10.443.10">
    <property type="entry name" value="Intergrase catalytic core"/>
    <property type="match status" value="1"/>
</dbReference>
<protein>
    <submittedName>
        <fullName evidence="7">Site-specific integrase</fullName>
    </submittedName>
</protein>
<dbReference type="SUPFAM" id="SSF56349">
    <property type="entry name" value="DNA breaking-rejoining enzymes"/>
    <property type="match status" value="1"/>
</dbReference>
<dbReference type="AlphaFoldDB" id="A0A496PMG2"/>
<organism evidence="7 8">
    <name type="scientific">Galactobacter caseinivorans</name>
    <dbReference type="NCBI Taxonomy" id="2676123"/>
    <lineage>
        <taxon>Bacteria</taxon>
        <taxon>Bacillati</taxon>
        <taxon>Actinomycetota</taxon>
        <taxon>Actinomycetes</taxon>
        <taxon>Micrococcales</taxon>
        <taxon>Micrococcaceae</taxon>
        <taxon>Galactobacter</taxon>
    </lineage>
</organism>
<feature type="domain" description="Tyr recombinase" evidence="5">
    <location>
        <begin position="181"/>
        <end position="376"/>
    </location>
</feature>
<dbReference type="InterPro" id="IPR011010">
    <property type="entry name" value="DNA_brk_join_enz"/>
</dbReference>
<dbReference type="InterPro" id="IPR050090">
    <property type="entry name" value="Tyrosine_recombinase_XerCD"/>
</dbReference>
<proteinExistence type="inferred from homology"/>
<dbReference type="InterPro" id="IPR013762">
    <property type="entry name" value="Integrase-like_cat_sf"/>
</dbReference>
<dbReference type="PROSITE" id="PS51898">
    <property type="entry name" value="TYR_RECOMBINASE"/>
    <property type="match status" value="1"/>
</dbReference>
<dbReference type="InterPro" id="IPR044068">
    <property type="entry name" value="CB"/>
</dbReference>
<dbReference type="InterPro" id="IPR002104">
    <property type="entry name" value="Integrase_catalytic"/>
</dbReference>
<dbReference type="PANTHER" id="PTHR30349">
    <property type="entry name" value="PHAGE INTEGRASE-RELATED"/>
    <property type="match status" value="1"/>
</dbReference>
<dbReference type="InterPro" id="IPR010998">
    <property type="entry name" value="Integrase_recombinase_N"/>
</dbReference>
<comment type="similarity">
    <text evidence="1">Belongs to the 'phage' integrase family.</text>
</comment>
<dbReference type="GO" id="GO:0003677">
    <property type="term" value="F:DNA binding"/>
    <property type="evidence" value="ECO:0007669"/>
    <property type="project" value="UniProtKB-UniRule"/>
</dbReference>
<dbReference type="Gene3D" id="1.10.150.130">
    <property type="match status" value="1"/>
</dbReference>
<evidence type="ECO:0000256" key="4">
    <source>
        <dbReference type="PROSITE-ProRule" id="PRU01248"/>
    </source>
</evidence>